<protein>
    <submittedName>
        <fullName evidence="1">Uncharacterized protein</fullName>
    </submittedName>
</protein>
<dbReference type="EMBL" id="CM055106">
    <property type="protein sequence ID" value="KAJ7529967.1"/>
    <property type="molecule type" value="Genomic_DNA"/>
</dbReference>
<name>A0ACC2BKM7_DIPCM</name>
<sequence>MLIEGIQPDERTLTIVLNACSNPSVLAKGKQIHALIADFRLESHVILGTALVKMYSICGSVHAAKCIRQAPCSGFNLVDSMIAAWMLFRKCPCQHVCKMRKSGGCMESFRDNASARCYAMEYDGGSLCTMWLQKNGFKTF</sequence>
<dbReference type="Proteomes" id="UP001162992">
    <property type="component" value="Chromosome 15"/>
</dbReference>
<gene>
    <name evidence="1" type="ORF">O6H91_15G072700</name>
</gene>
<comment type="caution">
    <text evidence="1">The sequence shown here is derived from an EMBL/GenBank/DDBJ whole genome shotgun (WGS) entry which is preliminary data.</text>
</comment>
<keyword evidence="2" id="KW-1185">Reference proteome</keyword>
<reference evidence="2" key="1">
    <citation type="journal article" date="2024" name="Proc. Natl. Acad. Sci. U.S.A.">
        <title>Extraordinary preservation of gene collinearity over three hundred million years revealed in homosporous lycophytes.</title>
        <authorList>
            <person name="Li C."/>
            <person name="Wickell D."/>
            <person name="Kuo L.Y."/>
            <person name="Chen X."/>
            <person name="Nie B."/>
            <person name="Liao X."/>
            <person name="Peng D."/>
            <person name="Ji J."/>
            <person name="Jenkins J."/>
            <person name="Williams M."/>
            <person name="Shu S."/>
            <person name="Plott C."/>
            <person name="Barry K."/>
            <person name="Rajasekar S."/>
            <person name="Grimwood J."/>
            <person name="Han X."/>
            <person name="Sun S."/>
            <person name="Hou Z."/>
            <person name="He W."/>
            <person name="Dai G."/>
            <person name="Sun C."/>
            <person name="Schmutz J."/>
            <person name="Leebens-Mack J.H."/>
            <person name="Li F.W."/>
            <person name="Wang L."/>
        </authorList>
    </citation>
    <scope>NUCLEOTIDE SEQUENCE [LARGE SCALE GENOMIC DNA]</scope>
    <source>
        <strain evidence="2">cv. PW_Plant_1</strain>
    </source>
</reference>
<evidence type="ECO:0000313" key="1">
    <source>
        <dbReference type="EMBL" id="KAJ7529967.1"/>
    </source>
</evidence>
<evidence type="ECO:0000313" key="2">
    <source>
        <dbReference type="Proteomes" id="UP001162992"/>
    </source>
</evidence>
<organism evidence="1 2">
    <name type="scientific">Diphasiastrum complanatum</name>
    <name type="common">Issler's clubmoss</name>
    <name type="synonym">Lycopodium complanatum</name>
    <dbReference type="NCBI Taxonomy" id="34168"/>
    <lineage>
        <taxon>Eukaryota</taxon>
        <taxon>Viridiplantae</taxon>
        <taxon>Streptophyta</taxon>
        <taxon>Embryophyta</taxon>
        <taxon>Tracheophyta</taxon>
        <taxon>Lycopodiopsida</taxon>
        <taxon>Lycopodiales</taxon>
        <taxon>Lycopodiaceae</taxon>
        <taxon>Lycopodioideae</taxon>
        <taxon>Diphasiastrum</taxon>
    </lineage>
</organism>
<proteinExistence type="predicted"/>
<accession>A0ACC2BKM7</accession>